<dbReference type="InterPro" id="IPR008922">
    <property type="entry name" value="Di-copper_centre_dom_sf"/>
</dbReference>
<dbReference type="Gene3D" id="1.10.1280.10">
    <property type="entry name" value="Di-copper center containing domain from catechol oxidase"/>
    <property type="match status" value="1"/>
</dbReference>
<reference evidence="5 6" key="1">
    <citation type="journal article" date="2010" name="Nature">
        <title>The Ectocarpus genome and the independent evolution of multicellularity in brown algae.</title>
        <authorList>
            <person name="Cock J.M."/>
            <person name="Sterck L."/>
            <person name="Rouze P."/>
            <person name="Scornet D."/>
            <person name="Allen A.E."/>
            <person name="Amoutzias G."/>
            <person name="Anthouard V."/>
            <person name="Artiguenave F."/>
            <person name="Aury J.M."/>
            <person name="Badger J.H."/>
            <person name="Beszteri B."/>
            <person name="Billiau K."/>
            <person name="Bonnet E."/>
            <person name="Bothwell J.H."/>
            <person name="Bowler C."/>
            <person name="Boyen C."/>
            <person name="Brownlee C."/>
            <person name="Carrano C.J."/>
            <person name="Charrier B."/>
            <person name="Cho G.Y."/>
            <person name="Coelho S.M."/>
            <person name="Collen J."/>
            <person name="Corre E."/>
            <person name="Da Silva C."/>
            <person name="Delage L."/>
            <person name="Delaroque N."/>
            <person name="Dittami S.M."/>
            <person name="Doulbeau S."/>
            <person name="Elias M."/>
            <person name="Farnham G."/>
            <person name="Gachon C.M."/>
            <person name="Gschloessl B."/>
            <person name="Heesch S."/>
            <person name="Jabbari K."/>
            <person name="Jubin C."/>
            <person name="Kawai H."/>
            <person name="Kimura K."/>
            <person name="Kloareg B."/>
            <person name="Kupper F.C."/>
            <person name="Lang D."/>
            <person name="Le Bail A."/>
            <person name="Leblanc C."/>
            <person name="Lerouge P."/>
            <person name="Lohr M."/>
            <person name="Lopez P.J."/>
            <person name="Martens C."/>
            <person name="Maumus F."/>
            <person name="Michel G."/>
            <person name="Miranda-Saavedra D."/>
            <person name="Morales J."/>
            <person name="Moreau H."/>
            <person name="Motomura T."/>
            <person name="Nagasato C."/>
            <person name="Napoli C.A."/>
            <person name="Nelson D.R."/>
            <person name="Nyvall-Collen P."/>
            <person name="Peters A.F."/>
            <person name="Pommier C."/>
            <person name="Potin P."/>
            <person name="Poulain J."/>
            <person name="Quesneville H."/>
            <person name="Read B."/>
            <person name="Rensing S.A."/>
            <person name="Ritter A."/>
            <person name="Rousvoal S."/>
            <person name="Samanta M."/>
            <person name="Samson G."/>
            <person name="Schroeder D.C."/>
            <person name="Segurens B."/>
            <person name="Strittmatter M."/>
            <person name="Tonon T."/>
            <person name="Tregear J.W."/>
            <person name="Valentin K."/>
            <person name="von Dassow P."/>
            <person name="Yamagishi T."/>
            <person name="Van de Peer Y."/>
            <person name="Wincker P."/>
        </authorList>
    </citation>
    <scope>NUCLEOTIDE SEQUENCE [LARGE SCALE GENOMIC DNA]</scope>
    <source>
        <strain evidence="6">Ec32 / CCAP1310/4</strain>
    </source>
</reference>
<protein>
    <submittedName>
        <fullName evidence="5">Tyrosinase-like protein 2</fullName>
    </submittedName>
</protein>
<evidence type="ECO:0000256" key="2">
    <source>
        <dbReference type="ARBA" id="ARBA00023008"/>
    </source>
</evidence>
<dbReference type="OMA" id="ATHEEYQ"/>
<name>D8LC48_ECTSI</name>
<dbReference type="EMBL" id="FN649733">
    <property type="protein sequence ID" value="CBN79231.1"/>
    <property type="molecule type" value="Genomic_DNA"/>
</dbReference>
<accession>D8LC48</accession>
<evidence type="ECO:0000313" key="6">
    <source>
        <dbReference type="Proteomes" id="UP000002630"/>
    </source>
</evidence>
<feature type="region of interest" description="Disordered" evidence="3">
    <location>
        <begin position="709"/>
        <end position="744"/>
    </location>
</feature>
<organism evidence="5 6">
    <name type="scientific">Ectocarpus siliculosus</name>
    <name type="common">Brown alga</name>
    <name type="synonym">Conferva siliculosa</name>
    <dbReference type="NCBI Taxonomy" id="2880"/>
    <lineage>
        <taxon>Eukaryota</taxon>
        <taxon>Sar</taxon>
        <taxon>Stramenopiles</taxon>
        <taxon>Ochrophyta</taxon>
        <taxon>PX clade</taxon>
        <taxon>Phaeophyceae</taxon>
        <taxon>Ectocarpales</taxon>
        <taxon>Ectocarpaceae</taxon>
        <taxon>Ectocarpus</taxon>
    </lineage>
</organism>
<dbReference type="GO" id="GO:0016491">
    <property type="term" value="F:oxidoreductase activity"/>
    <property type="evidence" value="ECO:0007669"/>
    <property type="project" value="InterPro"/>
</dbReference>
<dbReference type="OrthoDB" id="6132182at2759"/>
<keyword evidence="1" id="KW-0479">Metal-binding</keyword>
<dbReference type="AlphaFoldDB" id="D8LC48"/>
<proteinExistence type="predicted"/>
<dbReference type="PANTHER" id="PTHR11474">
    <property type="entry name" value="TYROSINASE FAMILY MEMBER"/>
    <property type="match status" value="1"/>
</dbReference>
<feature type="domain" description="Tyrosinase copper-binding" evidence="4">
    <location>
        <begin position="252"/>
        <end position="452"/>
    </location>
</feature>
<feature type="region of interest" description="Disordered" evidence="3">
    <location>
        <begin position="69"/>
        <end position="105"/>
    </location>
</feature>
<keyword evidence="2" id="KW-0186">Copper</keyword>
<evidence type="ECO:0000256" key="1">
    <source>
        <dbReference type="ARBA" id="ARBA00022723"/>
    </source>
</evidence>
<dbReference type="InParanoid" id="D8LC48"/>
<dbReference type="GO" id="GO:0046872">
    <property type="term" value="F:metal ion binding"/>
    <property type="evidence" value="ECO:0007669"/>
    <property type="project" value="UniProtKB-KW"/>
</dbReference>
<evidence type="ECO:0000259" key="4">
    <source>
        <dbReference type="Pfam" id="PF00264"/>
    </source>
</evidence>
<dbReference type="Pfam" id="PF00264">
    <property type="entry name" value="Tyrosinase"/>
    <property type="match status" value="1"/>
</dbReference>
<dbReference type="SUPFAM" id="SSF48056">
    <property type="entry name" value="Di-copper centre-containing domain"/>
    <property type="match status" value="1"/>
</dbReference>
<keyword evidence="6" id="KW-1185">Reference proteome</keyword>
<feature type="compositionally biased region" description="Basic and acidic residues" evidence="3">
    <location>
        <begin position="26"/>
        <end position="39"/>
    </location>
</feature>
<feature type="compositionally biased region" description="Low complexity" evidence="3">
    <location>
        <begin position="69"/>
        <end position="79"/>
    </location>
</feature>
<feature type="region of interest" description="Disordered" evidence="3">
    <location>
        <begin position="1"/>
        <end position="39"/>
    </location>
</feature>
<sequence>MPPQLGSRGYGSVGDPATAAATPSAEGEHPFFDEGDDGKPRRGLAKIGLALALALGVAATSRAGVHTAAATRSSSSSSTLQSFVDNKGRETSDRPGLSTTTPPPLAFQARNLYHLRDGKPASDYPWLRDVKLVEPHRETTLSVDDPREGFEYRWLIRGGSSASEVHTAASGAEAVVVLEAKHLEENLVTLEEVEIATGAVARRLDEFVMVKYVRREIRTLTDEDREELLDAMLELWSVRVQDGDGREKYGENYSDIWAINRLHFKAASPQFCDHFHDGLGFLTNHGLISNTFENSLQQVNPKLTLPYWDFTIESSTAGIAANEHLDDMFGSKIKTPLLQESWFGTADPTTRMVQNGRWAKVEVPKMRDGNPSKIEPDVYSKLRSPWNVNDRRYISRGMGQMCHARAESFYPWPTCESHYNLATSFTDFYSWVWESLYDPHGPVHIWIGGVMDCEETYGARIEDLVGEETALDLALMAFVHRKDMFRDGIFSCEGSVAVTESPDEVLESGVCGCHGYDLTQGDDYLQVFESMVFMKELMGDSDEDTKRELVRVICSTPINEGDHLQSSSSLDPSFWSTHPTMERLWMYSVLTGQVTDFEWPDADVTYTASDGTAYSQPISKYSEECLGHRGSDIFPFDILANEVNDFTVQTGIKGSPLGGGNTMTNREVLAAFDPRINALPYVYDTFEWAHCAEDGFDLRDAWLAKGGEETSRGVGAGGQAVSVKKGPRAGSRQSIGGRTVFEKDDLPFPMYGTLKDKMADLKARKESPTGR</sequence>
<evidence type="ECO:0000313" key="5">
    <source>
        <dbReference type="EMBL" id="CBN79231.1"/>
    </source>
</evidence>
<dbReference type="InterPro" id="IPR002227">
    <property type="entry name" value="Tyrosinase_Cu-bd"/>
</dbReference>
<gene>
    <name evidence="5" type="ORF">Esi_0010_0169</name>
</gene>
<dbReference type="PANTHER" id="PTHR11474:SF126">
    <property type="entry name" value="TYROSINASE-LIKE PROTEIN TYR-1-RELATED"/>
    <property type="match status" value="1"/>
</dbReference>
<evidence type="ECO:0000256" key="3">
    <source>
        <dbReference type="SAM" id="MobiDB-lite"/>
    </source>
</evidence>
<dbReference type="InterPro" id="IPR050316">
    <property type="entry name" value="Tyrosinase/Hemocyanin"/>
</dbReference>
<dbReference type="Proteomes" id="UP000002630">
    <property type="component" value="Linkage Group LG08"/>
</dbReference>
<dbReference type="EMBL" id="FN647683">
    <property type="protein sequence ID" value="CBN79231.1"/>
    <property type="molecule type" value="Genomic_DNA"/>
</dbReference>